<evidence type="ECO:0000256" key="1">
    <source>
        <dbReference type="SAM" id="MobiDB-lite"/>
    </source>
</evidence>
<dbReference type="HOGENOM" id="CLU_576271_0_0_1"/>
<protein>
    <submittedName>
        <fullName evidence="2">Uncharacterized protein</fullName>
    </submittedName>
</protein>
<name>A0A067PE36_9AGAM</name>
<sequence>MEESGHTCCTDHDTPLLDLYVSVMVLLKKSEVPEFPEGFARWPESECMKCRAMPTSSRGSSPKSNPQASNIPPSPQYIAADPPAAVIHSHSIFTPTIHATGIGHDPLFGGLSLLEWADSVIYQSTLLRGRENGTPRASIIVADEAESILPIPPLRFSEQEDHDHLMALYEGPIFTASLDLGLTGEGTSATAQLPVSSIPMGPESVNAIGTISALLRDPRLSSTDCQALLDEMVREMINVASSKDLLISLPTVDRLTFGDVRLSEIVPAGFSSEPMNEDPPPARNNHAVQRDVPVAEISQGNMMLTMNGVAATPSPRTGEKTKAKKVNAIKLYLRKKLGSPLCFSLSSFINLVLLSEEIRANPPGRGVPWSTLPELVKERGYKFVNWPKDVPVPIPSENKGIMGLRAKQINSLYRAVTRQDEARRLTFRPIGSGDPEEQSMQEEAERIGGGGEMLMMRAYTQEDCLLSGSANPSR</sequence>
<feature type="compositionally biased region" description="Polar residues" evidence="1">
    <location>
        <begin position="54"/>
        <end position="71"/>
    </location>
</feature>
<dbReference type="AlphaFoldDB" id="A0A067PE36"/>
<gene>
    <name evidence="2" type="ORF">JAAARDRAFT_42987</name>
</gene>
<dbReference type="InParanoid" id="A0A067PE36"/>
<dbReference type="EMBL" id="KL197791">
    <property type="protein sequence ID" value="KDQ49287.1"/>
    <property type="molecule type" value="Genomic_DNA"/>
</dbReference>
<keyword evidence="3" id="KW-1185">Reference proteome</keyword>
<feature type="region of interest" description="Disordered" evidence="1">
    <location>
        <begin position="52"/>
        <end position="76"/>
    </location>
</feature>
<organism evidence="2 3">
    <name type="scientific">Jaapia argillacea MUCL 33604</name>
    <dbReference type="NCBI Taxonomy" id="933084"/>
    <lineage>
        <taxon>Eukaryota</taxon>
        <taxon>Fungi</taxon>
        <taxon>Dikarya</taxon>
        <taxon>Basidiomycota</taxon>
        <taxon>Agaricomycotina</taxon>
        <taxon>Agaricomycetes</taxon>
        <taxon>Agaricomycetidae</taxon>
        <taxon>Jaapiales</taxon>
        <taxon>Jaapiaceae</taxon>
        <taxon>Jaapia</taxon>
    </lineage>
</organism>
<evidence type="ECO:0000313" key="3">
    <source>
        <dbReference type="Proteomes" id="UP000027265"/>
    </source>
</evidence>
<proteinExistence type="predicted"/>
<dbReference type="OrthoDB" id="2688041at2759"/>
<evidence type="ECO:0000313" key="2">
    <source>
        <dbReference type="EMBL" id="KDQ49287.1"/>
    </source>
</evidence>
<reference evidence="3" key="1">
    <citation type="journal article" date="2014" name="Proc. Natl. Acad. Sci. U.S.A.">
        <title>Extensive sampling of basidiomycete genomes demonstrates inadequacy of the white-rot/brown-rot paradigm for wood decay fungi.</title>
        <authorList>
            <person name="Riley R."/>
            <person name="Salamov A.A."/>
            <person name="Brown D.W."/>
            <person name="Nagy L.G."/>
            <person name="Floudas D."/>
            <person name="Held B.W."/>
            <person name="Levasseur A."/>
            <person name="Lombard V."/>
            <person name="Morin E."/>
            <person name="Otillar R."/>
            <person name="Lindquist E.A."/>
            <person name="Sun H."/>
            <person name="LaButti K.M."/>
            <person name="Schmutz J."/>
            <person name="Jabbour D."/>
            <person name="Luo H."/>
            <person name="Baker S.E."/>
            <person name="Pisabarro A.G."/>
            <person name="Walton J.D."/>
            <person name="Blanchette R.A."/>
            <person name="Henrissat B."/>
            <person name="Martin F."/>
            <person name="Cullen D."/>
            <person name="Hibbett D.S."/>
            <person name="Grigoriev I.V."/>
        </authorList>
    </citation>
    <scope>NUCLEOTIDE SEQUENCE [LARGE SCALE GENOMIC DNA]</scope>
    <source>
        <strain evidence="3">MUCL 33604</strain>
    </source>
</reference>
<accession>A0A067PE36</accession>
<dbReference type="Proteomes" id="UP000027265">
    <property type="component" value="Unassembled WGS sequence"/>
</dbReference>